<evidence type="ECO:0000313" key="2">
    <source>
        <dbReference type="Proteomes" id="UP000192934"/>
    </source>
</evidence>
<accession>A0A1X7G047</accession>
<protein>
    <submittedName>
        <fullName evidence="1">Uncharacterized protein</fullName>
    </submittedName>
</protein>
<name>A0A1X7G047_9SPHN</name>
<reference evidence="2" key="1">
    <citation type="submission" date="2017-04" db="EMBL/GenBank/DDBJ databases">
        <authorList>
            <person name="Varghese N."/>
            <person name="Submissions S."/>
        </authorList>
    </citation>
    <scope>NUCLEOTIDE SEQUENCE [LARGE SCALE GENOMIC DNA]</scope>
    <source>
        <strain evidence="2">Dd16</strain>
    </source>
</reference>
<dbReference type="AlphaFoldDB" id="A0A1X7G047"/>
<organism evidence="1 2">
    <name type="scientific">Allosphingosinicella indica</name>
    <dbReference type="NCBI Taxonomy" id="941907"/>
    <lineage>
        <taxon>Bacteria</taxon>
        <taxon>Pseudomonadati</taxon>
        <taxon>Pseudomonadota</taxon>
        <taxon>Alphaproteobacteria</taxon>
        <taxon>Sphingomonadales</taxon>
        <taxon>Sphingomonadaceae</taxon>
        <taxon>Allosphingosinicella</taxon>
    </lineage>
</organism>
<dbReference type="EMBL" id="LT840185">
    <property type="protein sequence ID" value="SMF61738.1"/>
    <property type="molecule type" value="Genomic_DNA"/>
</dbReference>
<dbReference type="Proteomes" id="UP000192934">
    <property type="component" value="Chromosome I"/>
</dbReference>
<evidence type="ECO:0000313" key="1">
    <source>
        <dbReference type="EMBL" id="SMF61738.1"/>
    </source>
</evidence>
<proteinExistence type="predicted"/>
<sequence>MSGLTPPVTPAKAGVQTDLMQRGADAAWIPAFAGMTI</sequence>
<gene>
    <name evidence="1" type="ORF">SAMN06295910_0731</name>
</gene>
<keyword evidence="2" id="KW-1185">Reference proteome</keyword>